<dbReference type="PANTHER" id="PTHR37309">
    <property type="entry name" value="SLR0284 PROTEIN"/>
    <property type="match status" value="1"/>
</dbReference>
<feature type="transmembrane region" description="Helical" evidence="1">
    <location>
        <begin position="96"/>
        <end position="115"/>
    </location>
</feature>
<gene>
    <name evidence="2" type="ORF">A3I30_01880</name>
</gene>
<dbReference type="InterPro" id="IPR007165">
    <property type="entry name" value="Phage_holin_4_2"/>
</dbReference>
<evidence type="ECO:0008006" key="4">
    <source>
        <dbReference type="Google" id="ProtNLM"/>
    </source>
</evidence>
<dbReference type="PANTHER" id="PTHR37309:SF1">
    <property type="entry name" value="SLR0284 PROTEIN"/>
    <property type="match status" value="1"/>
</dbReference>
<organism evidence="2 3">
    <name type="scientific">Candidatus Azambacteria bacterium RIFCSPLOWO2_02_FULL_44_14</name>
    <dbReference type="NCBI Taxonomy" id="1797306"/>
    <lineage>
        <taxon>Bacteria</taxon>
        <taxon>Candidatus Azamiibacteriota</taxon>
    </lineage>
</organism>
<feature type="transmembrane region" description="Helical" evidence="1">
    <location>
        <begin position="31"/>
        <end position="51"/>
    </location>
</feature>
<name>A0A1F5CCH6_9BACT</name>
<feature type="transmembrane region" description="Helical" evidence="1">
    <location>
        <begin position="58"/>
        <end position="84"/>
    </location>
</feature>
<evidence type="ECO:0000256" key="1">
    <source>
        <dbReference type="SAM" id="Phobius"/>
    </source>
</evidence>
<feature type="transmembrane region" description="Helical" evidence="1">
    <location>
        <begin position="7"/>
        <end position="25"/>
    </location>
</feature>
<dbReference type="Proteomes" id="UP000177197">
    <property type="component" value="Unassembled WGS sequence"/>
</dbReference>
<evidence type="ECO:0000313" key="2">
    <source>
        <dbReference type="EMBL" id="OGD40550.1"/>
    </source>
</evidence>
<keyword evidence="1" id="KW-0472">Membrane</keyword>
<keyword evidence="1" id="KW-0812">Transmembrane</keyword>
<dbReference type="EMBL" id="MEYV01000006">
    <property type="protein sequence ID" value="OGD40550.1"/>
    <property type="molecule type" value="Genomic_DNA"/>
</dbReference>
<keyword evidence="1" id="KW-1133">Transmembrane helix</keyword>
<accession>A0A1F5CCH6</accession>
<dbReference type="Pfam" id="PF04020">
    <property type="entry name" value="Phage_holin_4_2"/>
    <property type="match status" value="1"/>
</dbReference>
<sequence length="122" mass="13594">MRLIARFLLHILANALAILTAEWLVPNVFYSYSFLSLMKLAALLGIINFVLKPILKTLAAPLILLSLGLFTIIINVFLVWLVTYLAPELNIEGLNAFFWTTIIIIAFNFIVSSAIREAKSAA</sequence>
<evidence type="ECO:0000313" key="3">
    <source>
        <dbReference type="Proteomes" id="UP000177197"/>
    </source>
</evidence>
<protein>
    <recommendedName>
        <fullName evidence="4">Phage holin family protein</fullName>
    </recommendedName>
</protein>
<dbReference type="AlphaFoldDB" id="A0A1F5CCH6"/>
<proteinExistence type="predicted"/>
<comment type="caution">
    <text evidence="2">The sequence shown here is derived from an EMBL/GenBank/DDBJ whole genome shotgun (WGS) entry which is preliminary data.</text>
</comment>
<reference evidence="2 3" key="1">
    <citation type="journal article" date="2016" name="Nat. Commun.">
        <title>Thousands of microbial genomes shed light on interconnected biogeochemical processes in an aquifer system.</title>
        <authorList>
            <person name="Anantharaman K."/>
            <person name="Brown C.T."/>
            <person name="Hug L.A."/>
            <person name="Sharon I."/>
            <person name="Castelle C.J."/>
            <person name="Probst A.J."/>
            <person name="Thomas B.C."/>
            <person name="Singh A."/>
            <person name="Wilkins M.J."/>
            <person name="Karaoz U."/>
            <person name="Brodie E.L."/>
            <person name="Williams K.H."/>
            <person name="Hubbard S.S."/>
            <person name="Banfield J.F."/>
        </authorList>
    </citation>
    <scope>NUCLEOTIDE SEQUENCE [LARGE SCALE GENOMIC DNA]</scope>
</reference>